<evidence type="ECO:0000313" key="5">
    <source>
        <dbReference type="Proteomes" id="UP001149090"/>
    </source>
</evidence>
<dbReference type="AlphaFoldDB" id="A0A9Q0LI14"/>
<dbReference type="InterPro" id="IPR000210">
    <property type="entry name" value="BTB/POZ_dom"/>
</dbReference>
<protein>
    <submittedName>
        <fullName evidence="4">Regulator of chromosome condensation</fullName>
    </submittedName>
</protein>
<dbReference type="InterPro" id="IPR000408">
    <property type="entry name" value="Reg_chr_condens"/>
</dbReference>
<proteinExistence type="predicted"/>
<evidence type="ECO:0000259" key="3">
    <source>
        <dbReference type="PROSITE" id="PS50097"/>
    </source>
</evidence>
<feature type="domain" description="BTB" evidence="3">
    <location>
        <begin position="405"/>
        <end position="483"/>
    </location>
</feature>
<feature type="compositionally biased region" description="Basic residues" evidence="2">
    <location>
        <begin position="603"/>
        <end position="619"/>
    </location>
</feature>
<dbReference type="PANTHER" id="PTHR45982">
    <property type="entry name" value="REGULATOR OF CHROMOSOME CONDENSATION"/>
    <property type="match status" value="1"/>
</dbReference>
<dbReference type="PROSITE" id="PS50012">
    <property type="entry name" value="RCC1_3"/>
    <property type="match status" value="2"/>
</dbReference>
<dbReference type="Pfam" id="PF13540">
    <property type="entry name" value="RCC1_2"/>
    <property type="match status" value="1"/>
</dbReference>
<dbReference type="PROSITE" id="PS50097">
    <property type="entry name" value="BTB"/>
    <property type="match status" value="1"/>
</dbReference>
<feature type="repeat" description="RCC1" evidence="1">
    <location>
        <begin position="278"/>
        <end position="329"/>
    </location>
</feature>
<dbReference type="InterPro" id="IPR051553">
    <property type="entry name" value="Ran_GTPase-activating"/>
</dbReference>
<dbReference type="Pfam" id="PF00415">
    <property type="entry name" value="RCC1"/>
    <property type="match status" value="1"/>
</dbReference>
<dbReference type="InterPro" id="IPR011333">
    <property type="entry name" value="SKP1/BTB/POZ_sf"/>
</dbReference>
<accession>A0A9Q0LI14</accession>
<evidence type="ECO:0000256" key="2">
    <source>
        <dbReference type="SAM" id="MobiDB-lite"/>
    </source>
</evidence>
<feature type="repeat" description="RCC1" evidence="1">
    <location>
        <begin position="218"/>
        <end position="270"/>
    </location>
</feature>
<organism evidence="4 5">
    <name type="scientific">Anaeramoeba ignava</name>
    <name type="common">Anaerobic marine amoeba</name>
    <dbReference type="NCBI Taxonomy" id="1746090"/>
    <lineage>
        <taxon>Eukaryota</taxon>
        <taxon>Metamonada</taxon>
        <taxon>Anaeramoebidae</taxon>
        <taxon>Anaeramoeba</taxon>
    </lineage>
</organism>
<evidence type="ECO:0000256" key="1">
    <source>
        <dbReference type="PROSITE-ProRule" id="PRU00235"/>
    </source>
</evidence>
<dbReference type="EMBL" id="JAPDFW010000072">
    <property type="protein sequence ID" value="KAJ5073731.1"/>
    <property type="molecule type" value="Genomic_DNA"/>
</dbReference>
<keyword evidence="5" id="KW-1185">Reference proteome</keyword>
<dbReference type="InterPro" id="IPR009091">
    <property type="entry name" value="RCC1/BLIP-II"/>
</dbReference>
<comment type="caution">
    <text evidence="4">The sequence shown here is derived from an EMBL/GenBank/DDBJ whole genome shotgun (WGS) entry which is preliminary data.</text>
</comment>
<dbReference type="SUPFAM" id="SSF50985">
    <property type="entry name" value="RCC1/BLIP-II"/>
    <property type="match status" value="1"/>
</dbReference>
<dbReference type="PANTHER" id="PTHR45982:SF1">
    <property type="entry name" value="REGULATOR OF CHROMOSOME CONDENSATION"/>
    <property type="match status" value="1"/>
</dbReference>
<feature type="region of interest" description="Disordered" evidence="2">
    <location>
        <begin position="598"/>
        <end position="625"/>
    </location>
</feature>
<name>A0A9Q0LI14_ANAIG</name>
<dbReference type="SUPFAM" id="SSF54695">
    <property type="entry name" value="POZ domain"/>
    <property type="match status" value="1"/>
</dbReference>
<dbReference type="Gene3D" id="3.30.710.10">
    <property type="entry name" value="Potassium Channel Kv1.1, Chain A"/>
    <property type="match status" value="2"/>
</dbReference>
<gene>
    <name evidence="4" type="ORF">M0811_08295</name>
</gene>
<dbReference type="Proteomes" id="UP001149090">
    <property type="component" value="Unassembled WGS sequence"/>
</dbReference>
<reference evidence="4" key="1">
    <citation type="submission" date="2022-10" db="EMBL/GenBank/DDBJ databases">
        <title>Novel sulphate-reducing endosymbionts in the free-living metamonad Anaeramoeba.</title>
        <authorList>
            <person name="Jerlstrom-Hultqvist J."/>
            <person name="Cepicka I."/>
            <person name="Gallot-Lavallee L."/>
            <person name="Salas-Leiva D."/>
            <person name="Curtis B.A."/>
            <person name="Zahonova K."/>
            <person name="Pipaliya S."/>
            <person name="Dacks J."/>
            <person name="Roger A.J."/>
        </authorList>
    </citation>
    <scope>NUCLEOTIDE SEQUENCE</scope>
    <source>
        <strain evidence="4">BMAN</strain>
    </source>
</reference>
<dbReference type="Gene3D" id="2.130.10.30">
    <property type="entry name" value="Regulator of chromosome condensation 1/beta-lactamase-inhibitor protein II"/>
    <property type="match status" value="1"/>
</dbReference>
<dbReference type="OrthoDB" id="10256179at2759"/>
<evidence type="ECO:0000313" key="4">
    <source>
        <dbReference type="EMBL" id="KAJ5073731.1"/>
    </source>
</evidence>
<sequence>MKNLFKQQKINNILFFGANEIPKILKNQPNKIFKPTQFKFENENENENENQNQNENQNENEKKIKQIVSGYYGTIFLFENGKAIQFKSKPLKIEIEIENIQKVTVGSGNAAVLTSERNVFARGDDIYPKNSKEFNNISELIKDPNDRIIEDIICGMSSVYLLTSNKNSYGIGLNGYSQLGFDSDSFNKVEKPIFLMKNVSKIFTGIFSNFALFLNSNQELFGCGWNAYGQLGLDTRTFQIKSFTKLQKIPNGKIIDIQCGESNSIMLVEEKAIPNSKFKLYSTGDFKFNGLGKNENTYTFTEITSSLFENDDIVHFSVGNNHTLILTSNHKLIGFGYNYSGQLGIGDSLNIPIPTQIELHNLIFNDDIPNYHICSGYNCSYIYYSPPFSNLEIDLIQLFQRKEFCDISFKTQNGEIIQAHKLILQFRIKEGFLGKFEEMISQKSIEESNQIFEMIYSQNSKINPKLYSEIKEFLNDENLSQNMKRIFENQDCKDFIIERNEKQIKFPKLILIMRSELYRGMFLSVKNDKSNKVTDESGLRDKTLEILEYWIYSNQIKKGIKITKEIIKEIQRGIDYFQLNQTNPNLLDLLIKELTNQKEKGKGKEKKKEKKKKKKKEKEKKKENV</sequence>